<dbReference type="Proteomes" id="UP000005459">
    <property type="component" value="Unassembled WGS sequence"/>
</dbReference>
<dbReference type="PANTHER" id="PTHR33542">
    <property type="entry name" value="SIROHYDROCHLORIN FERROCHELATASE, CHLOROPLASTIC"/>
    <property type="match status" value="1"/>
</dbReference>
<dbReference type="Pfam" id="PF01903">
    <property type="entry name" value="CbiX"/>
    <property type="match status" value="1"/>
</dbReference>
<keyword evidence="1" id="KW-0479">Metal-binding</keyword>
<organism evidence="3 4">
    <name type="scientific">Thiocapsa marina 5811</name>
    <dbReference type="NCBI Taxonomy" id="768671"/>
    <lineage>
        <taxon>Bacteria</taxon>
        <taxon>Pseudomonadati</taxon>
        <taxon>Pseudomonadota</taxon>
        <taxon>Gammaproteobacteria</taxon>
        <taxon>Chromatiales</taxon>
        <taxon>Chromatiaceae</taxon>
        <taxon>Thiocapsa</taxon>
    </lineage>
</organism>
<dbReference type="SUPFAM" id="SSF53800">
    <property type="entry name" value="Chelatase"/>
    <property type="match status" value="1"/>
</dbReference>
<dbReference type="eggNOG" id="COG2138">
    <property type="taxonomic scope" value="Bacteria"/>
</dbReference>
<dbReference type="PATRIC" id="fig|768671.3.peg.982"/>
<dbReference type="InterPro" id="IPR050963">
    <property type="entry name" value="Sirohydro_Cobaltochel/CbiX"/>
</dbReference>
<gene>
    <name evidence="3" type="ORF">ThimaDRAFT_0918</name>
</gene>
<dbReference type="AlphaFoldDB" id="F9U860"/>
<dbReference type="RefSeq" id="WP_007191795.1">
    <property type="nucleotide sequence ID" value="NZ_AFWV01000003.1"/>
</dbReference>
<dbReference type="EMBL" id="AFWV01000003">
    <property type="protein sequence ID" value="EGV19472.1"/>
    <property type="molecule type" value="Genomic_DNA"/>
</dbReference>
<accession>F9U860</accession>
<evidence type="ECO:0000313" key="4">
    <source>
        <dbReference type="Proteomes" id="UP000005459"/>
    </source>
</evidence>
<sequence>MRDILLIDNGSKRADATLSLRRIASGLAERLGETVHPVSLLHSDGIPASELHGQPADTFESFLRRRLNEDARRFLILPLFFGASRAISDYVPERIAALRGDFGPFEVRVARALCPLPEGEPDLVEILLEQIRGTACEQGIAPSRILLVDHGSPIPAVTEVRQWLARQLARRLAEDSGPGIELGEAVMERRSGAEYDFNGELLEDRLRTLAADDASTPVILSMLFLSPGRHAGPGGDITEICASVERDHPGFRIHPSALVGAHPRLLDILAARVSEMRTEPATTADLAEMTLKE</sequence>
<dbReference type="InterPro" id="IPR002762">
    <property type="entry name" value="CbiX-like"/>
</dbReference>
<reference evidence="3 4" key="1">
    <citation type="submission" date="2011-06" db="EMBL/GenBank/DDBJ databases">
        <title>The draft genome of Thiocapsa marina 5811.</title>
        <authorList>
            <consortium name="US DOE Joint Genome Institute (JGI-PGF)"/>
            <person name="Lucas S."/>
            <person name="Han J."/>
            <person name="Cheng J.-F."/>
            <person name="Goodwin L."/>
            <person name="Pitluck S."/>
            <person name="Peters L."/>
            <person name="Land M.L."/>
            <person name="Hauser L."/>
            <person name="Vogl K."/>
            <person name="Liu Z."/>
            <person name="Imhoff J."/>
            <person name="Thiel V."/>
            <person name="Frigaard N.-U."/>
            <person name="Bryant D."/>
            <person name="Woyke T.J."/>
        </authorList>
    </citation>
    <scope>NUCLEOTIDE SEQUENCE [LARGE SCALE GENOMIC DNA]</scope>
    <source>
        <strain evidence="3 4">5811</strain>
    </source>
</reference>
<dbReference type="STRING" id="768671.ThimaDRAFT_0918"/>
<keyword evidence="4" id="KW-1185">Reference proteome</keyword>
<evidence type="ECO:0000256" key="2">
    <source>
        <dbReference type="ARBA" id="ARBA00023239"/>
    </source>
</evidence>
<dbReference type="GO" id="GO:0046872">
    <property type="term" value="F:metal ion binding"/>
    <property type="evidence" value="ECO:0007669"/>
    <property type="project" value="UniProtKB-KW"/>
</dbReference>
<evidence type="ECO:0000256" key="1">
    <source>
        <dbReference type="ARBA" id="ARBA00022723"/>
    </source>
</evidence>
<dbReference type="PANTHER" id="PTHR33542:SF3">
    <property type="entry name" value="SIROHYDROCHLORIN FERROCHELATASE, CHLOROPLASTIC"/>
    <property type="match status" value="1"/>
</dbReference>
<keyword evidence="2" id="KW-0456">Lyase</keyword>
<protein>
    <submittedName>
        <fullName evidence="3">Cobalamin (Vitamin B12) biosynthesis CbiX protein</fullName>
    </submittedName>
</protein>
<dbReference type="OrthoDB" id="6146280at2"/>
<evidence type="ECO:0000313" key="3">
    <source>
        <dbReference type="EMBL" id="EGV19472.1"/>
    </source>
</evidence>
<proteinExistence type="predicted"/>
<dbReference type="Gene3D" id="3.40.50.1400">
    <property type="match status" value="2"/>
</dbReference>
<name>F9U860_9GAMM</name>
<dbReference type="GO" id="GO:0016829">
    <property type="term" value="F:lyase activity"/>
    <property type="evidence" value="ECO:0007669"/>
    <property type="project" value="UniProtKB-KW"/>
</dbReference>